<evidence type="ECO:0000256" key="11">
    <source>
        <dbReference type="ARBA" id="ARBA00023160"/>
    </source>
</evidence>
<evidence type="ECO:0000256" key="13">
    <source>
        <dbReference type="SAM" id="Phobius"/>
    </source>
</evidence>
<evidence type="ECO:0000256" key="6">
    <source>
        <dbReference type="ARBA" id="ARBA00022989"/>
    </source>
</evidence>
<comment type="cofactor">
    <cofactor evidence="12">
        <name>Fe(2+)</name>
        <dbReference type="ChEBI" id="CHEBI:29033"/>
    </cofactor>
</comment>
<comment type="similarity">
    <text evidence="2 12">Belongs to the fatty acid desaturase type 1 family.</text>
</comment>
<gene>
    <name evidence="15" type="ORF">ALC53_01461</name>
</gene>
<feature type="transmembrane region" description="Helical" evidence="13">
    <location>
        <begin position="12"/>
        <end position="35"/>
    </location>
</feature>
<protein>
    <submittedName>
        <fullName evidence="15">Acyl-CoA desaturase</fullName>
    </submittedName>
</protein>
<dbReference type="PANTHER" id="PTHR11351:SF31">
    <property type="entry name" value="DESATURASE 1, ISOFORM A-RELATED"/>
    <property type="match status" value="1"/>
</dbReference>
<keyword evidence="7 12" id="KW-0560">Oxidoreductase</keyword>
<keyword evidence="16" id="KW-1185">Reference proteome</keyword>
<name>A0A195BV98_9HYME</name>
<keyword evidence="8" id="KW-0408">Iron</keyword>
<dbReference type="STRING" id="520822.A0A195BV98"/>
<dbReference type="CDD" id="cd03505">
    <property type="entry name" value="Delta9-FADS-like"/>
    <property type="match status" value="1"/>
</dbReference>
<dbReference type="InterPro" id="IPR005804">
    <property type="entry name" value="FA_desaturase_dom"/>
</dbReference>
<evidence type="ECO:0000256" key="1">
    <source>
        <dbReference type="ARBA" id="ARBA00004141"/>
    </source>
</evidence>
<accession>A0A195BV98</accession>
<evidence type="ECO:0000256" key="9">
    <source>
        <dbReference type="ARBA" id="ARBA00023098"/>
    </source>
</evidence>
<evidence type="ECO:0000259" key="14">
    <source>
        <dbReference type="Pfam" id="PF00487"/>
    </source>
</evidence>
<evidence type="ECO:0000256" key="4">
    <source>
        <dbReference type="ARBA" id="ARBA00022692"/>
    </source>
</evidence>
<dbReference type="PRINTS" id="PR00075">
    <property type="entry name" value="FACDDSATRASE"/>
</dbReference>
<organism evidence="15 16">
    <name type="scientific">Atta colombica</name>
    <dbReference type="NCBI Taxonomy" id="520822"/>
    <lineage>
        <taxon>Eukaryota</taxon>
        <taxon>Metazoa</taxon>
        <taxon>Ecdysozoa</taxon>
        <taxon>Arthropoda</taxon>
        <taxon>Hexapoda</taxon>
        <taxon>Insecta</taxon>
        <taxon>Pterygota</taxon>
        <taxon>Neoptera</taxon>
        <taxon>Endopterygota</taxon>
        <taxon>Hymenoptera</taxon>
        <taxon>Apocrita</taxon>
        <taxon>Aculeata</taxon>
        <taxon>Formicoidea</taxon>
        <taxon>Formicidae</taxon>
        <taxon>Myrmicinae</taxon>
        <taxon>Atta</taxon>
    </lineage>
</organism>
<feature type="transmembrane region" description="Helical" evidence="13">
    <location>
        <begin position="41"/>
        <end position="62"/>
    </location>
</feature>
<keyword evidence="9" id="KW-0443">Lipid metabolism</keyword>
<evidence type="ECO:0000256" key="8">
    <source>
        <dbReference type="ARBA" id="ARBA00023004"/>
    </source>
</evidence>
<comment type="domain">
    <text evidence="12">The histidine box domains are involved in binding the catalytic metal ions.</text>
</comment>
<keyword evidence="3 12" id="KW-0444">Lipid biosynthesis</keyword>
<dbReference type="PANTHER" id="PTHR11351">
    <property type="entry name" value="ACYL-COA DESATURASE"/>
    <property type="match status" value="1"/>
</dbReference>
<keyword evidence="6 13" id="KW-1133">Transmembrane helix</keyword>
<evidence type="ECO:0000256" key="2">
    <source>
        <dbReference type="ARBA" id="ARBA00009295"/>
    </source>
</evidence>
<dbReference type="Proteomes" id="UP000078540">
    <property type="component" value="Unassembled WGS sequence"/>
</dbReference>
<evidence type="ECO:0000256" key="10">
    <source>
        <dbReference type="ARBA" id="ARBA00023136"/>
    </source>
</evidence>
<evidence type="ECO:0000256" key="5">
    <source>
        <dbReference type="ARBA" id="ARBA00022832"/>
    </source>
</evidence>
<evidence type="ECO:0000313" key="15">
    <source>
        <dbReference type="EMBL" id="KYM91393.1"/>
    </source>
</evidence>
<reference evidence="15 16" key="1">
    <citation type="submission" date="2015-09" db="EMBL/GenBank/DDBJ databases">
        <title>Atta colombica WGS genome.</title>
        <authorList>
            <person name="Nygaard S."/>
            <person name="Hu H."/>
            <person name="Boomsma J."/>
            <person name="Zhang G."/>
        </authorList>
    </citation>
    <scope>NUCLEOTIDE SEQUENCE [LARGE SCALE GENOMIC DNA]</scope>
    <source>
        <strain evidence="15">Treedump-2</strain>
        <tissue evidence="15">Whole body</tissue>
    </source>
</reference>
<keyword evidence="10 13" id="KW-0472">Membrane</keyword>
<dbReference type="GO" id="GO:0004768">
    <property type="term" value="F:stearoyl-CoA 9-desaturase activity"/>
    <property type="evidence" value="ECO:0007669"/>
    <property type="project" value="TreeGrafter"/>
</dbReference>
<evidence type="ECO:0000256" key="3">
    <source>
        <dbReference type="ARBA" id="ARBA00022516"/>
    </source>
</evidence>
<evidence type="ECO:0000313" key="16">
    <source>
        <dbReference type="Proteomes" id="UP000078540"/>
    </source>
</evidence>
<dbReference type="InterPro" id="IPR015876">
    <property type="entry name" value="Acyl-CoA_DS"/>
</dbReference>
<evidence type="ECO:0000256" key="7">
    <source>
        <dbReference type="ARBA" id="ARBA00023002"/>
    </source>
</evidence>
<proteinExistence type="inferred from homology"/>
<dbReference type="AlphaFoldDB" id="A0A195BV98"/>
<keyword evidence="11 12" id="KW-0275">Fatty acid biosynthesis</keyword>
<comment type="subcellular location">
    <subcellularLocation>
        <location evidence="1">Membrane</location>
        <topology evidence="1">Multi-pass membrane protein</topology>
    </subcellularLocation>
</comment>
<dbReference type="EMBL" id="KQ976407">
    <property type="protein sequence ID" value="KYM91393.1"/>
    <property type="molecule type" value="Genomic_DNA"/>
</dbReference>
<feature type="domain" description="Fatty acid desaturase" evidence="14">
    <location>
        <begin position="42"/>
        <end position="132"/>
    </location>
</feature>
<sequence length="249" mass="29087">MKESYKTDYKWEIVWKNVIIFTYIHLAAIYGMYMACLHAKYWSILWFVALGTAAMIGVTAGTHRLWSHRSYKAKWPMRLILMIFQTIAFQNDIFEWVRDHRVHHKYTDTDADPHNSNRGFFFSHVGWLMMKKHPDVIRRGCKIDMSDVLADPIAVFAIKHINPTESLFVNYATIGEGSHNYHHIFPWDYKASEFNGSITTNLIKFFSKIGWAYDLKEPSEELIKTVAMNRGDGSHSLWKAVPYSANKIE</sequence>
<keyword evidence="4 12" id="KW-0812">Transmembrane</keyword>
<dbReference type="GO" id="GO:0005789">
    <property type="term" value="C:endoplasmic reticulum membrane"/>
    <property type="evidence" value="ECO:0007669"/>
    <property type="project" value="TreeGrafter"/>
</dbReference>
<evidence type="ECO:0000256" key="12">
    <source>
        <dbReference type="RuleBase" id="RU000581"/>
    </source>
</evidence>
<keyword evidence="5" id="KW-0276">Fatty acid metabolism</keyword>
<dbReference type="GO" id="GO:0006636">
    <property type="term" value="P:unsaturated fatty acid biosynthetic process"/>
    <property type="evidence" value="ECO:0007669"/>
    <property type="project" value="TreeGrafter"/>
</dbReference>
<dbReference type="GO" id="GO:0005506">
    <property type="term" value="F:iron ion binding"/>
    <property type="evidence" value="ECO:0007669"/>
    <property type="project" value="TreeGrafter"/>
</dbReference>
<dbReference type="Pfam" id="PF00487">
    <property type="entry name" value="FA_desaturase"/>
    <property type="match status" value="1"/>
</dbReference>